<name>A0A086N3X3_9ACTN</name>
<comment type="caution">
    <text evidence="1">The sequence shown here is derived from an EMBL/GenBank/DDBJ whole genome shotgun (WGS) entry which is preliminary data.</text>
</comment>
<accession>A0A086N3X3</accession>
<dbReference type="HOGENOM" id="CLU_198408_0_0_11"/>
<dbReference type="AlphaFoldDB" id="A0A086N3X3"/>
<evidence type="ECO:0000313" key="2">
    <source>
        <dbReference type="Proteomes" id="UP000029095"/>
    </source>
</evidence>
<evidence type="ECO:0008006" key="3">
    <source>
        <dbReference type="Google" id="ProtNLM"/>
    </source>
</evidence>
<keyword evidence="2" id="KW-1185">Reference proteome</keyword>
<dbReference type="RefSeq" id="WP_043373649.1">
    <property type="nucleotide sequence ID" value="NZ_BMTT01000001.1"/>
</dbReference>
<gene>
    <name evidence="1" type="ORF">FM21_06935</name>
</gene>
<evidence type="ECO:0000313" key="1">
    <source>
        <dbReference type="EMBL" id="KFG75841.1"/>
    </source>
</evidence>
<proteinExistence type="predicted"/>
<organism evidence="1 2">
    <name type="scientific">Streptomyces mutabilis</name>
    <dbReference type="NCBI Taxonomy" id="67332"/>
    <lineage>
        <taxon>Bacteria</taxon>
        <taxon>Bacillati</taxon>
        <taxon>Actinomycetota</taxon>
        <taxon>Actinomycetes</taxon>
        <taxon>Kitasatosporales</taxon>
        <taxon>Streptomycetaceae</taxon>
        <taxon>Streptomyces</taxon>
    </lineage>
</organism>
<dbReference type="EMBL" id="JNFQ01000001">
    <property type="protein sequence ID" value="KFG75841.1"/>
    <property type="molecule type" value="Genomic_DNA"/>
</dbReference>
<sequence length="77" mass="7308">MNFVPQVETAEISDADLDQVSGGNIGVDAGAAVMTAGGNFGAGLYAEVGPLSVGTGLGAEAALGGATAQGQAHTTMA</sequence>
<reference evidence="1 2" key="1">
    <citation type="submission" date="2014-05" db="EMBL/GenBank/DDBJ databases">
        <title>Complete genome sequence of the Streptomyces mutabilis TRM45540.</title>
        <authorList>
            <person name="Luo X."/>
            <person name="Zhang L."/>
        </authorList>
    </citation>
    <scope>NUCLEOTIDE SEQUENCE [LARGE SCALE GENOMIC DNA]</scope>
    <source>
        <strain evidence="1 2">TRM45540</strain>
    </source>
</reference>
<protein>
    <recommendedName>
        <fullName evidence="3">Type A2 lantipeptide</fullName>
    </recommendedName>
</protein>
<dbReference type="Proteomes" id="UP000029095">
    <property type="component" value="Unassembled WGS sequence"/>
</dbReference>